<organism evidence="4 5">
    <name type="scientific">Brassica napus</name>
    <name type="common">Rape</name>
    <dbReference type="NCBI Taxonomy" id="3708"/>
    <lineage>
        <taxon>Eukaryota</taxon>
        <taxon>Viridiplantae</taxon>
        <taxon>Streptophyta</taxon>
        <taxon>Embryophyta</taxon>
        <taxon>Tracheophyta</taxon>
        <taxon>Spermatophyta</taxon>
        <taxon>Magnoliopsida</taxon>
        <taxon>eudicotyledons</taxon>
        <taxon>Gunneridae</taxon>
        <taxon>Pentapetalae</taxon>
        <taxon>rosids</taxon>
        <taxon>malvids</taxon>
        <taxon>Brassicales</taxon>
        <taxon>Brassicaceae</taxon>
        <taxon>Brassiceae</taxon>
        <taxon>Brassica</taxon>
    </lineage>
</organism>
<dbReference type="PANTHER" id="PTHR33098">
    <property type="entry name" value="COTTON FIBER (DUF761)"/>
    <property type="match status" value="1"/>
</dbReference>
<feature type="domain" description="DUF4408" evidence="3">
    <location>
        <begin position="377"/>
        <end position="409"/>
    </location>
</feature>
<reference evidence="4 5" key="1">
    <citation type="submission" date="2021-05" db="EMBL/GenBank/DDBJ databases">
        <title>Genome Assembly of Synthetic Allotetraploid Brassica napus Reveals Homoeologous Exchanges between Subgenomes.</title>
        <authorList>
            <person name="Davis J.T."/>
        </authorList>
    </citation>
    <scope>NUCLEOTIDE SEQUENCE [LARGE SCALE GENOMIC DNA]</scope>
    <source>
        <strain evidence="5">cv. Da-Ae</strain>
        <tissue evidence="4">Seedling</tissue>
    </source>
</reference>
<feature type="region of interest" description="Disordered" evidence="1">
    <location>
        <begin position="646"/>
        <end position="666"/>
    </location>
</feature>
<dbReference type="Proteomes" id="UP000824890">
    <property type="component" value="Unassembled WGS sequence"/>
</dbReference>
<evidence type="ECO:0000313" key="5">
    <source>
        <dbReference type="Proteomes" id="UP000824890"/>
    </source>
</evidence>
<feature type="compositionally biased region" description="Basic and acidic residues" evidence="1">
    <location>
        <begin position="593"/>
        <end position="610"/>
    </location>
</feature>
<proteinExistence type="predicted"/>
<name>A0ABQ8A9M4_BRANA</name>
<keyword evidence="5" id="KW-1185">Reference proteome</keyword>
<keyword evidence="2" id="KW-0472">Membrane</keyword>
<dbReference type="InterPro" id="IPR008480">
    <property type="entry name" value="DUF761_pln"/>
</dbReference>
<dbReference type="Pfam" id="PF05553">
    <property type="entry name" value="DUF761"/>
    <property type="match status" value="1"/>
</dbReference>
<dbReference type="InterPro" id="IPR025520">
    <property type="entry name" value="DUF4408"/>
</dbReference>
<feature type="region of interest" description="Disordered" evidence="1">
    <location>
        <begin position="469"/>
        <end position="610"/>
    </location>
</feature>
<dbReference type="EMBL" id="JAGKQM010000013">
    <property type="protein sequence ID" value="KAH0889012.1"/>
    <property type="molecule type" value="Genomic_DNA"/>
</dbReference>
<dbReference type="Pfam" id="PF14364">
    <property type="entry name" value="DUF4408"/>
    <property type="match status" value="1"/>
</dbReference>
<gene>
    <name evidence="4" type="ORF">HID58_051441</name>
</gene>
<keyword evidence="2" id="KW-1133">Transmembrane helix</keyword>
<evidence type="ECO:0000259" key="3">
    <source>
        <dbReference type="Pfam" id="PF14364"/>
    </source>
</evidence>
<protein>
    <recommendedName>
        <fullName evidence="3">DUF4408 domain-containing protein</fullName>
    </recommendedName>
</protein>
<feature type="compositionally biased region" description="Polar residues" evidence="1">
    <location>
        <begin position="655"/>
        <end position="666"/>
    </location>
</feature>
<feature type="compositionally biased region" description="Basic and acidic residues" evidence="1">
    <location>
        <begin position="489"/>
        <end position="499"/>
    </location>
</feature>
<feature type="compositionally biased region" description="Basic and acidic residues" evidence="1">
    <location>
        <begin position="469"/>
        <end position="480"/>
    </location>
</feature>
<feature type="transmembrane region" description="Helical" evidence="2">
    <location>
        <begin position="391"/>
        <end position="409"/>
    </location>
</feature>
<feature type="region of interest" description="Disordered" evidence="1">
    <location>
        <begin position="317"/>
        <end position="337"/>
    </location>
</feature>
<feature type="compositionally biased region" description="Basic and acidic residues" evidence="1">
    <location>
        <begin position="539"/>
        <end position="552"/>
    </location>
</feature>
<keyword evidence="2" id="KW-0812">Transmembrane</keyword>
<feature type="compositionally biased region" description="Basic residues" evidence="1">
    <location>
        <begin position="507"/>
        <end position="519"/>
    </location>
</feature>
<evidence type="ECO:0000256" key="1">
    <source>
        <dbReference type="SAM" id="MobiDB-lite"/>
    </source>
</evidence>
<evidence type="ECO:0000313" key="4">
    <source>
        <dbReference type="EMBL" id="KAH0889012.1"/>
    </source>
</evidence>
<dbReference type="PANTHER" id="PTHR33098:SF78">
    <property type="entry name" value="COTTON FIBER EXPRESSED PROTEIN 1-LIKE PROTEIN"/>
    <property type="match status" value="1"/>
</dbReference>
<feature type="transmembrane region" description="Helical" evidence="2">
    <location>
        <begin position="349"/>
        <end position="379"/>
    </location>
</feature>
<sequence length="666" mass="74429">MNVWSNFKREHHTQTATCNSDKPPKPYLIRAYRSLTKWIFPPRVSKKGHKNFFSFFFSFLSFVSSSSPSKVFSPVNVVFFVSDSRLLPVPSHNRRRVNHRHSSRRRGSWPELALSRRYRDLVDGLLWGYGGGRIVDDGLELDRRCGHRSAFGACGGAEEEHRMKDVKSRALPIRPASKTKNVRQASRSLQQGKNMIVAGFADLGSSQVFWLLIYKWELIMEIYNDANKSPKSIAVSNSSQAIDWLEAVFLDLTEHGTRGDNKVVVKAHPYALLGASLALQATGRDAALKTPSVHTVLSTCQEESDVSSLLDKTTPSQRGVQAAKPTRQKTPHNKIKHLPTSSFKTTATVVIAGVFSVVAAVSLTVPSVSHFAASCIPIIYDNTIFLLKPPYLYLVINCIILSIVATSKLTHESCSSTDDPDTVVPVPTYIDAGYLNVAHVAGSDYTGFVENDATVKDVHEVIDNDKVIGEDVKTETEKPRTSNGLPEPETDKPKLKDGSLEISVLKNTRKAPRFGRQKSLKAGQEGKKSALGVTKPPRRHDTLETTWKKITEGRSTPLIKHLSKSDKWQERSHARSSKEKEKTTKSENSTEDDTLRKTRLKREPSPGQEELNRRVEAFIKKFNEEMRLQRLESLAKYNELVLSEKTRTAPAPAPAQSQMLTLFRTT</sequence>
<feature type="compositionally biased region" description="Basic residues" evidence="1">
    <location>
        <begin position="326"/>
        <end position="337"/>
    </location>
</feature>
<evidence type="ECO:0000256" key="2">
    <source>
        <dbReference type="SAM" id="Phobius"/>
    </source>
</evidence>
<accession>A0ABQ8A9M4</accession>
<feature type="compositionally biased region" description="Basic and acidic residues" evidence="1">
    <location>
        <begin position="563"/>
        <end position="585"/>
    </location>
</feature>
<comment type="caution">
    <text evidence="4">The sequence shown here is derived from an EMBL/GenBank/DDBJ whole genome shotgun (WGS) entry which is preliminary data.</text>
</comment>